<dbReference type="AlphaFoldDB" id="A0AAD4W3T6"/>
<dbReference type="EMBL" id="JAJFAZ020000004">
    <property type="protein sequence ID" value="KAI5335442.1"/>
    <property type="molecule type" value="Genomic_DNA"/>
</dbReference>
<sequence>MCSMQRLYLKTRKRNLNKLKTPSLATLPNAQSPKNISEVTAPTTLVNLVDDSIGYQLPFWQNCGKPPNQYSLDISKPLKYPIANHVSTQRLSKPLKAFVHQLTEALEDSKSTQAMKEEMKALEKNQTWTLETLSLIKRTLGCRLVFTVKHSVN</sequence>
<organism evidence="1 2">
    <name type="scientific">Prunus dulcis</name>
    <name type="common">Almond</name>
    <name type="synonym">Amygdalus dulcis</name>
    <dbReference type="NCBI Taxonomy" id="3755"/>
    <lineage>
        <taxon>Eukaryota</taxon>
        <taxon>Viridiplantae</taxon>
        <taxon>Streptophyta</taxon>
        <taxon>Embryophyta</taxon>
        <taxon>Tracheophyta</taxon>
        <taxon>Spermatophyta</taxon>
        <taxon>Magnoliopsida</taxon>
        <taxon>eudicotyledons</taxon>
        <taxon>Gunneridae</taxon>
        <taxon>Pentapetalae</taxon>
        <taxon>rosids</taxon>
        <taxon>fabids</taxon>
        <taxon>Rosales</taxon>
        <taxon>Rosaceae</taxon>
        <taxon>Amygdaloideae</taxon>
        <taxon>Amygdaleae</taxon>
        <taxon>Prunus</taxon>
    </lineage>
</organism>
<evidence type="ECO:0000313" key="1">
    <source>
        <dbReference type="EMBL" id="KAI5335442.1"/>
    </source>
</evidence>
<accession>A0AAD4W3T6</accession>
<dbReference type="Proteomes" id="UP001054821">
    <property type="component" value="Chromosome 4"/>
</dbReference>
<comment type="caution">
    <text evidence="1">The sequence shown here is derived from an EMBL/GenBank/DDBJ whole genome shotgun (WGS) entry which is preliminary data.</text>
</comment>
<name>A0AAD4W3T6_PRUDU</name>
<protein>
    <submittedName>
        <fullName evidence="1">Uncharacterized protein</fullName>
    </submittedName>
</protein>
<gene>
    <name evidence="1" type="ORF">L3X38_025575</name>
</gene>
<keyword evidence="2" id="KW-1185">Reference proteome</keyword>
<reference evidence="1 2" key="1">
    <citation type="journal article" date="2022" name="G3 (Bethesda)">
        <title>Whole-genome sequence and methylome profiling of the almond [Prunus dulcis (Mill.) D.A. Webb] cultivar 'Nonpareil'.</title>
        <authorList>
            <person name="D'Amico-Willman K.M."/>
            <person name="Ouma W.Z."/>
            <person name="Meulia T."/>
            <person name="Sideli G.M."/>
            <person name="Gradziel T.M."/>
            <person name="Fresnedo-Ramirez J."/>
        </authorList>
    </citation>
    <scope>NUCLEOTIDE SEQUENCE [LARGE SCALE GENOMIC DNA]</scope>
    <source>
        <strain evidence="1">Clone GOH B32 T37-40</strain>
    </source>
</reference>
<evidence type="ECO:0000313" key="2">
    <source>
        <dbReference type="Proteomes" id="UP001054821"/>
    </source>
</evidence>
<proteinExistence type="predicted"/>